<feature type="transmembrane region" description="Helical" evidence="1">
    <location>
        <begin position="347"/>
        <end position="368"/>
    </location>
</feature>
<dbReference type="InterPro" id="IPR043831">
    <property type="entry name" value="DUF5808"/>
</dbReference>
<dbReference type="Pfam" id="PF07853">
    <property type="entry name" value="DUF1648"/>
    <property type="match status" value="1"/>
</dbReference>
<gene>
    <name evidence="4" type="ORF">LYSBPC_33240</name>
</gene>
<evidence type="ECO:0000259" key="2">
    <source>
        <dbReference type="Pfam" id="PF07853"/>
    </source>
</evidence>
<keyword evidence="1" id="KW-0472">Membrane</keyword>
<feature type="transmembrane region" description="Helical" evidence="1">
    <location>
        <begin position="184"/>
        <end position="205"/>
    </location>
</feature>
<name>A0ABQ5NPF2_9BACI</name>
<dbReference type="Pfam" id="PF19124">
    <property type="entry name" value="DUF5808"/>
    <property type="match status" value="1"/>
</dbReference>
<dbReference type="EMBL" id="BRZA01000006">
    <property type="protein sequence ID" value="GLC90197.1"/>
    <property type="molecule type" value="Genomic_DNA"/>
</dbReference>
<feature type="domain" description="DUF5808" evidence="3">
    <location>
        <begin position="322"/>
        <end position="347"/>
    </location>
</feature>
<proteinExistence type="predicted"/>
<keyword evidence="1" id="KW-0812">Transmembrane</keyword>
<dbReference type="Proteomes" id="UP001065593">
    <property type="component" value="Unassembled WGS sequence"/>
</dbReference>
<dbReference type="RefSeq" id="WP_264990110.1">
    <property type="nucleotide sequence ID" value="NZ_BRZA01000006.1"/>
</dbReference>
<dbReference type="PANTHER" id="PTHR37810">
    <property type="entry name" value="IMMUNITY PROTEIN SDPI"/>
    <property type="match status" value="1"/>
</dbReference>
<comment type="caution">
    <text evidence="4">The sequence shown here is derived from an EMBL/GenBank/DDBJ whole genome shotgun (WGS) entry which is preliminary data.</text>
</comment>
<evidence type="ECO:0000313" key="4">
    <source>
        <dbReference type="EMBL" id="GLC90197.1"/>
    </source>
</evidence>
<feature type="transmembrane region" description="Helical" evidence="1">
    <location>
        <begin position="233"/>
        <end position="255"/>
    </location>
</feature>
<protein>
    <submittedName>
        <fullName evidence="4">Membrane protein</fullName>
    </submittedName>
</protein>
<evidence type="ECO:0000259" key="3">
    <source>
        <dbReference type="Pfam" id="PF19124"/>
    </source>
</evidence>
<evidence type="ECO:0000256" key="1">
    <source>
        <dbReference type="SAM" id="Phobius"/>
    </source>
</evidence>
<keyword evidence="1" id="KW-1133">Transmembrane helix</keyword>
<feature type="transmembrane region" description="Helical" evidence="1">
    <location>
        <begin position="6"/>
        <end position="24"/>
    </location>
</feature>
<feature type="domain" description="DUF1648" evidence="2">
    <location>
        <begin position="148"/>
        <end position="194"/>
    </location>
</feature>
<accession>A0ABQ5NPF2</accession>
<reference evidence="4" key="1">
    <citation type="submission" date="2022-08" db="EMBL/GenBank/DDBJ databases">
        <title>Draft genome sequence of Lysinibacillus sp. strain KH24.</title>
        <authorList>
            <person name="Kanbe H."/>
            <person name="Itoh H."/>
        </authorList>
    </citation>
    <scope>NUCLEOTIDE SEQUENCE</scope>
    <source>
        <strain evidence="4">KH24</strain>
    </source>
</reference>
<feature type="transmembrane region" description="Helical" evidence="1">
    <location>
        <begin position="267"/>
        <end position="287"/>
    </location>
</feature>
<evidence type="ECO:0000313" key="5">
    <source>
        <dbReference type="Proteomes" id="UP001065593"/>
    </source>
</evidence>
<feature type="transmembrane region" description="Helical" evidence="1">
    <location>
        <begin position="81"/>
        <end position="102"/>
    </location>
</feature>
<feature type="transmembrane region" description="Helical" evidence="1">
    <location>
        <begin position="140"/>
        <end position="159"/>
    </location>
</feature>
<dbReference type="InterPro" id="IPR012867">
    <property type="entry name" value="DUF1648"/>
</dbReference>
<dbReference type="PANTHER" id="PTHR37810:SF9">
    <property type="entry name" value="MEMBRANE PROTEIN"/>
    <property type="match status" value="1"/>
</dbReference>
<organism evidence="4 5">
    <name type="scientific">Lysinibacillus piscis</name>
    <dbReference type="NCBI Taxonomy" id="2518931"/>
    <lineage>
        <taxon>Bacteria</taxon>
        <taxon>Bacillati</taxon>
        <taxon>Bacillota</taxon>
        <taxon>Bacilli</taxon>
        <taxon>Bacillales</taxon>
        <taxon>Bacillaceae</taxon>
        <taxon>Lysinibacillus</taxon>
    </lineage>
</organism>
<sequence>MVVTVLLSIYIVTVVIQMFIPYLVRETSVFGVTVPEQNLGHPLLKKMKKQYTQVIGIVSILLLIVMICSMVLLTLDDAVQALLFMSCLFGMLAVSMVIYGVNYRKVATLKKREQWGIHVKQVRAVDVTARSREEMLPWPFFAIPISMTVFMIFFTLWHYDQMPQQIATHWGPTGEADAWQEKNYFTAILLPLGMLIIQSIMWGTADSIKRSAIKVAVNHKEASVEEQLKTRKYISWNTAVVSYALTMLLTVLQLSNIYPSIATGKRLLPLFVLFLIIVLGSMTIYVWKKRQLRVRYDNRAPVSVMDIDDDRYWKGGLIYINRQDPSVFVEKRFGVGWTVNLGNPRVYVIYGIPLALLIVISLLAVFTYS</sequence>
<feature type="transmembrane region" description="Helical" evidence="1">
    <location>
        <begin position="54"/>
        <end position="75"/>
    </location>
</feature>
<keyword evidence="5" id="KW-1185">Reference proteome</keyword>